<proteinExistence type="predicted"/>
<dbReference type="EMBL" id="BSUJ01000005">
    <property type="protein sequence ID" value="GMA22122.1"/>
    <property type="molecule type" value="Genomic_DNA"/>
</dbReference>
<feature type="transmembrane region" description="Helical" evidence="1">
    <location>
        <begin position="128"/>
        <end position="149"/>
    </location>
</feature>
<dbReference type="EMBL" id="BSUJ01000001">
    <property type="protein sequence ID" value="GMA21372.1"/>
    <property type="molecule type" value="Genomic_DNA"/>
</dbReference>
<dbReference type="GO" id="GO:0006508">
    <property type="term" value="P:proteolysis"/>
    <property type="evidence" value="ECO:0007669"/>
    <property type="project" value="UniProtKB-KW"/>
</dbReference>
<dbReference type="GO" id="GO:0008233">
    <property type="term" value="F:peptidase activity"/>
    <property type="evidence" value="ECO:0007669"/>
    <property type="project" value="UniProtKB-KW"/>
</dbReference>
<keyword evidence="4" id="KW-0378">Hydrolase</keyword>
<evidence type="ECO:0000313" key="4">
    <source>
        <dbReference type="EMBL" id="GMA22122.1"/>
    </source>
</evidence>
<reference evidence="4" key="1">
    <citation type="journal article" date="2014" name="Int. J. Syst. Evol. Microbiol.">
        <title>Complete genome of a new Firmicutes species belonging to the dominant human colonic microbiota ('Ruminococcus bicirculans') reveals two chromosomes and a selective capacity to utilize plant glucans.</title>
        <authorList>
            <consortium name="NISC Comparative Sequencing Program"/>
            <person name="Wegmann U."/>
            <person name="Louis P."/>
            <person name="Goesmann A."/>
            <person name="Henrissat B."/>
            <person name="Duncan S.H."/>
            <person name="Flint H.J."/>
        </authorList>
    </citation>
    <scope>NUCLEOTIDE SEQUENCE</scope>
    <source>
        <strain evidence="4">NBRC 105830</strain>
    </source>
</reference>
<keyword evidence="5" id="KW-1185">Reference proteome</keyword>
<reference evidence="4" key="3">
    <citation type="submission" date="2023-02" db="EMBL/GenBank/DDBJ databases">
        <authorList>
            <person name="Sun Q."/>
            <person name="Mori K."/>
        </authorList>
    </citation>
    <scope>NUCLEOTIDE SEQUENCE</scope>
    <source>
        <strain evidence="4">NBRC 105830</strain>
    </source>
</reference>
<feature type="transmembrane region" description="Helical" evidence="1">
    <location>
        <begin position="248"/>
        <end position="268"/>
    </location>
</feature>
<evidence type="ECO:0000313" key="3">
    <source>
        <dbReference type="EMBL" id="GMA21372.1"/>
    </source>
</evidence>
<keyword evidence="4" id="KW-0645">Protease</keyword>
<gene>
    <name evidence="3" type="ORF">GCM10025862_33930</name>
    <name evidence="4" type="ORF">GCM10025862_41450</name>
</gene>
<evidence type="ECO:0000259" key="2">
    <source>
        <dbReference type="Pfam" id="PF02517"/>
    </source>
</evidence>
<evidence type="ECO:0000313" key="5">
    <source>
        <dbReference type="Proteomes" id="UP001157109"/>
    </source>
</evidence>
<dbReference type="Proteomes" id="UP001157109">
    <property type="component" value="Unassembled WGS sequence"/>
</dbReference>
<keyword evidence="1" id="KW-0472">Membrane</keyword>
<dbReference type="InterPro" id="IPR003675">
    <property type="entry name" value="Rce1/LyrA-like_dom"/>
</dbReference>
<reference evidence="5" key="2">
    <citation type="journal article" date="2019" name="Int. J. Syst. Evol. Microbiol.">
        <title>The Global Catalogue of Microorganisms (GCM) 10K type strain sequencing project: providing services to taxonomists for standard genome sequencing and annotation.</title>
        <authorList>
            <consortium name="The Broad Institute Genomics Platform"/>
            <consortium name="The Broad Institute Genome Sequencing Center for Infectious Disease"/>
            <person name="Wu L."/>
            <person name="Ma J."/>
        </authorList>
    </citation>
    <scope>NUCLEOTIDE SEQUENCE [LARGE SCALE GENOMIC DNA]</scope>
    <source>
        <strain evidence="5">NBRC 105830</strain>
    </source>
</reference>
<feature type="transmembrane region" description="Helical" evidence="1">
    <location>
        <begin position="61"/>
        <end position="82"/>
    </location>
</feature>
<feature type="transmembrane region" description="Helical" evidence="1">
    <location>
        <begin position="224"/>
        <end position="241"/>
    </location>
</feature>
<feature type="domain" description="CAAX prenyl protease 2/Lysostaphin resistance protein A-like" evidence="2">
    <location>
        <begin position="168"/>
        <end position="259"/>
    </location>
</feature>
<accession>A0ABQ6HUQ2</accession>
<organism evidence="4 5">
    <name type="scientific">Arsenicicoccus piscis</name>
    <dbReference type="NCBI Taxonomy" id="673954"/>
    <lineage>
        <taxon>Bacteria</taxon>
        <taxon>Bacillati</taxon>
        <taxon>Actinomycetota</taxon>
        <taxon>Actinomycetes</taxon>
        <taxon>Micrococcales</taxon>
        <taxon>Intrasporangiaceae</taxon>
        <taxon>Arsenicicoccus</taxon>
    </lineage>
</organism>
<keyword evidence="1" id="KW-0812">Transmembrane</keyword>
<comment type="caution">
    <text evidence="4">The sequence shown here is derived from an EMBL/GenBank/DDBJ whole genome shotgun (WGS) entry which is preliminary data.</text>
</comment>
<dbReference type="Pfam" id="PF02517">
    <property type="entry name" value="Rce1-like"/>
    <property type="match status" value="1"/>
</dbReference>
<feature type="transmembrane region" description="Helical" evidence="1">
    <location>
        <begin position="12"/>
        <end position="32"/>
    </location>
</feature>
<dbReference type="RefSeq" id="WP_241441624.1">
    <property type="nucleotide sequence ID" value="NZ_BSUJ01000001.1"/>
</dbReference>
<keyword evidence="1" id="KW-1133">Transmembrane helix</keyword>
<evidence type="ECO:0000256" key="1">
    <source>
        <dbReference type="SAM" id="Phobius"/>
    </source>
</evidence>
<sequence length="275" mass="29716">MRSERRTTIVEVLLLLGVSLGASALWSILRIIERTTRNVALNQQSSQLNTSVTPDRPWLDLAYQLVGIGLGVVPALLALYLLRVRPGTAAPAPVEPSLGLARRAPLRDGADRRAPVRDGADRRAPARALLHGLGLAALIGLPGLLLYVVGRQLGITTEVQAANLSGAWWTVPVLVLSAVQNAVLEEVVVVGYLLTRLRQIGLHPWVAIAISAVLRGTYHLYQGFGPFLGNAVMGVVFGWYFTRTKRVLPLIVAHTVLDVVAFVGYTLAKGHLSWL</sequence>
<name>A0ABQ6HUQ2_9MICO</name>
<protein>
    <submittedName>
        <fullName evidence="4">CAAX amino protease</fullName>
    </submittedName>
</protein>